<organism evidence="1 2">
    <name type="scientific">Methylorubrum extorquens (strain DSM 6343 / CIP 106787 / DM4)</name>
    <name type="common">Methylobacterium extorquens</name>
    <dbReference type="NCBI Taxonomy" id="661410"/>
    <lineage>
        <taxon>Bacteria</taxon>
        <taxon>Pseudomonadati</taxon>
        <taxon>Pseudomonadota</taxon>
        <taxon>Alphaproteobacteria</taxon>
        <taxon>Hyphomicrobiales</taxon>
        <taxon>Methylobacteriaceae</taxon>
        <taxon>Methylorubrum</taxon>
    </lineage>
</organism>
<evidence type="ECO:0000313" key="2">
    <source>
        <dbReference type="Proteomes" id="UP000008070"/>
    </source>
</evidence>
<name>C7CJK9_METED</name>
<dbReference type="AlphaFoldDB" id="C7CJK9"/>
<evidence type="ECO:0000313" key="1">
    <source>
        <dbReference type="EMBL" id="CAX23499.1"/>
    </source>
</evidence>
<dbReference type="Proteomes" id="UP000008070">
    <property type="component" value="Chromosome"/>
</dbReference>
<accession>C7CJK9</accession>
<reference evidence="2" key="1">
    <citation type="journal article" date="2009" name="PLoS ONE">
        <title>Methylobacterium genome sequences: a reference blueprint to investigate microbial metabolism of C1 compounds from natural and industrial sources.</title>
        <authorList>
            <person name="Vuilleumier S."/>
            <person name="Chistoserdova L."/>
            <person name="Lee M.-C."/>
            <person name="Bringel F."/>
            <person name="Lajus A."/>
            <person name="Zhou Y."/>
            <person name="Gourion B."/>
            <person name="Barbe V."/>
            <person name="Chang J."/>
            <person name="Cruveiller S."/>
            <person name="Dossat C."/>
            <person name="Gillett W."/>
            <person name="Gruffaz C."/>
            <person name="Haugen E."/>
            <person name="Hourcade E."/>
            <person name="Levy R."/>
            <person name="Mangenot S."/>
            <person name="Muller E."/>
            <person name="Nadalig T."/>
            <person name="Pagni M."/>
            <person name="Penny C."/>
            <person name="Peyraud R."/>
            <person name="Robinson D.G."/>
            <person name="Roche D."/>
            <person name="Rouy Z."/>
            <person name="Saenampechek C."/>
            <person name="Salvignol G."/>
            <person name="Vallenet D."/>
            <person name="Wu Z."/>
            <person name="Marx C.J."/>
            <person name="Vorholt J.A."/>
            <person name="Olson M.V."/>
            <person name="Kaul R."/>
            <person name="Weissenbach J."/>
            <person name="Medigue C."/>
            <person name="Lidstrom M.E."/>
        </authorList>
    </citation>
    <scope>NUCLEOTIDE SEQUENCE [LARGE SCALE GENOMIC DNA]</scope>
    <source>
        <strain evidence="2">DSM 6343 / CIP 106787 / DM4</strain>
    </source>
</reference>
<protein>
    <recommendedName>
        <fullName evidence="3">Apea-like HEPN domain-containing protein</fullName>
    </recommendedName>
</protein>
<evidence type="ECO:0008006" key="3">
    <source>
        <dbReference type="Google" id="ProtNLM"/>
    </source>
</evidence>
<dbReference type="HOGENOM" id="CLU_1459707_0_0_5"/>
<gene>
    <name evidence="1" type="ORF">METD_I1910</name>
</gene>
<dbReference type="KEGG" id="mdi:METDI1910"/>
<dbReference type="EMBL" id="FP103042">
    <property type="protein sequence ID" value="CAX23499.1"/>
    <property type="molecule type" value="Genomic_DNA"/>
</dbReference>
<sequence length="185" mass="21227">MSSQPICLPILSNVPLEEARCPSSAVHIWRLEQPPTIYGEPVKLNKYFNESLARLLLDVRALQSDPEVGRAFILADGFWWQPTAGAQLVTIWTVIEMLMRPGRRDTTKCLARAVRKYVSQDRASGDRLYQEVHRLYLTRGSVAHAGADIAMHDVRASYMILREIMLRSAIERRRPPRFEDMTSLY</sequence>
<proteinExistence type="predicted"/>